<gene>
    <name evidence="1" type="ORF">R3P38DRAFT_1202919</name>
</gene>
<evidence type="ECO:0000313" key="2">
    <source>
        <dbReference type="Proteomes" id="UP001362999"/>
    </source>
</evidence>
<dbReference type="AlphaFoldDB" id="A0AAW0B451"/>
<protein>
    <submittedName>
        <fullName evidence="1">Uncharacterized protein</fullName>
    </submittedName>
</protein>
<sequence length="72" mass="7648">MCLPSLVTGPKRIHVINPARSIQVTGIDMNHISGGKPAVHWVGTDVDALDPVKITVTQSCCVSTTGKMVFAF</sequence>
<name>A0AAW0B451_9AGAR</name>
<reference evidence="1 2" key="1">
    <citation type="journal article" date="2024" name="J Genomics">
        <title>Draft genome sequencing and assembly of Favolaschia claudopus CIRM-BRFM 2984 isolated from oak limbs.</title>
        <authorList>
            <person name="Navarro D."/>
            <person name="Drula E."/>
            <person name="Chaduli D."/>
            <person name="Cazenave R."/>
            <person name="Ahrendt S."/>
            <person name="Wang J."/>
            <person name="Lipzen A."/>
            <person name="Daum C."/>
            <person name="Barry K."/>
            <person name="Grigoriev I.V."/>
            <person name="Favel A."/>
            <person name="Rosso M.N."/>
            <person name="Martin F."/>
        </authorList>
    </citation>
    <scope>NUCLEOTIDE SEQUENCE [LARGE SCALE GENOMIC DNA]</scope>
    <source>
        <strain evidence="1 2">CIRM-BRFM 2984</strain>
    </source>
</reference>
<keyword evidence="2" id="KW-1185">Reference proteome</keyword>
<dbReference type="EMBL" id="JAWWNJ010000041">
    <property type="protein sequence ID" value="KAK7020350.1"/>
    <property type="molecule type" value="Genomic_DNA"/>
</dbReference>
<proteinExistence type="predicted"/>
<evidence type="ECO:0000313" key="1">
    <source>
        <dbReference type="EMBL" id="KAK7020350.1"/>
    </source>
</evidence>
<organism evidence="1 2">
    <name type="scientific">Favolaschia claudopus</name>
    <dbReference type="NCBI Taxonomy" id="2862362"/>
    <lineage>
        <taxon>Eukaryota</taxon>
        <taxon>Fungi</taxon>
        <taxon>Dikarya</taxon>
        <taxon>Basidiomycota</taxon>
        <taxon>Agaricomycotina</taxon>
        <taxon>Agaricomycetes</taxon>
        <taxon>Agaricomycetidae</taxon>
        <taxon>Agaricales</taxon>
        <taxon>Marasmiineae</taxon>
        <taxon>Mycenaceae</taxon>
        <taxon>Favolaschia</taxon>
    </lineage>
</organism>
<dbReference type="Proteomes" id="UP001362999">
    <property type="component" value="Unassembled WGS sequence"/>
</dbReference>
<comment type="caution">
    <text evidence="1">The sequence shown here is derived from an EMBL/GenBank/DDBJ whole genome shotgun (WGS) entry which is preliminary data.</text>
</comment>
<accession>A0AAW0B451</accession>